<accession>A0A226DBX5</accession>
<evidence type="ECO:0000256" key="1">
    <source>
        <dbReference type="SAM" id="Phobius"/>
    </source>
</evidence>
<comment type="caution">
    <text evidence="3">The sequence shown here is derived from an EMBL/GenBank/DDBJ whole genome shotgun (WGS) entry which is preliminary data.</text>
</comment>
<reference evidence="3 4" key="1">
    <citation type="submission" date="2015-12" db="EMBL/GenBank/DDBJ databases">
        <title>The genome of Folsomia candida.</title>
        <authorList>
            <person name="Faddeeva A."/>
            <person name="Derks M.F."/>
            <person name="Anvar Y."/>
            <person name="Smit S."/>
            <person name="Van Straalen N."/>
            <person name="Roelofs D."/>
        </authorList>
    </citation>
    <scope>NUCLEOTIDE SEQUENCE [LARGE SCALE GENOMIC DNA]</scope>
    <source>
        <strain evidence="3 4">VU population</strain>
        <tissue evidence="3">Whole body</tissue>
    </source>
</reference>
<keyword evidence="4" id="KW-1185">Reference proteome</keyword>
<proteinExistence type="predicted"/>
<gene>
    <name evidence="3" type="ORF">Fcan01_22729</name>
</gene>
<feature type="chain" id="PRO_5012013871" evidence="2">
    <location>
        <begin position="19"/>
        <end position="442"/>
    </location>
</feature>
<feature type="transmembrane region" description="Helical" evidence="1">
    <location>
        <begin position="370"/>
        <end position="388"/>
    </location>
</feature>
<evidence type="ECO:0000313" key="3">
    <source>
        <dbReference type="EMBL" id="OXA42334.1"/>
    </source>
</evidence>
<evidence type="ECO:0000313" key="4">
    <source>
        <dbReference type="Proteomes" id="UP000198287"/>
    </source>
</evidence>
<keyword evidence="1" id="KW-1133">Transmembrane helix</keyword>
<sequence>MTPVIFLFIFSSAGIIKCDLINPLSPVSSILKVPAVIEELENVSTFSNTIPFLITLNLANLTEMSDFQDDDILVGSTSTTINSFWLNSTKPDISTAGYYFTYYFTKLMSVLSDCRNQLVPMAIYSNPQIISKLRETSDLLLEHGYKISIPWDGVFKLKIASCVKLENSIEVLIKLPIKRINQEFQFVAVTPIPYLTNGMRCVLVLPSTHLLMSSNRAVPLPSLSERLCTTTKEFCIIPMEEHVGSIDVCTMGILAGDYEIIQQPCNCSLRVDEGEIVNPPYPCPKLNQLLLPNITHYEIHLPISNIIETQRRRNLSDTNIVYTWLTIISIILTYYIYTRNRHRGFLPVSPVHLLFLVTLVSATSEVEKDSIVFVAALSVGSFIFYFGAKIYSVRSVLIMSTVGTYKFIRGTLTFCRRKKISTRQTEMAEMEPSCKTALNIKE</sequence>
<feature type="signal peptide" evidence="2">
    <location>
        <begin position="1"/>
        <end position="18"/>
    </location>
</feature>
<feature type="transmembrane region" description="Helical" evidence="1">
    <location>
        <begin position="320"/>
        <end position="337"/>
    </location>
</feature>
<dbReference type="Proteomes" id="UP000198287">
    <property type="component" value="Unassembled WGS sequence"/>
</dbReference>
<organism evidence="3 4">
    <name type="scientific">Folsomia candida</name>
    <name type="common">Springtail</name>
    <dbReference type="NCBI Taxonomy" id="158441"/>
    <lineage>
        <taxon>Eukaryota</taxon>
        <taxon>Metazoa</taxon>
        <taxon>Ecdysozoa</taxon>
        <taxon>Arthropoda</taxon>
        <taxon>Hexapoda</taxon>
        <taxon>Collembola</taxon>
        <taxon>Entomobryomorpha</taxon>
        <taxon>Isotomoidea</taxon>
        <taxon>Isotomidae</taxon>
        <taxon>Proisotominae</taxon>
        <taxon>Folsomia</taxon>
    </lineage>
</organism>
<keyword evidence="1" id="KW-0812">Transmembrane</keyword>
<protein>
    <submittedName>
        <fullName evidence="3">Exocyst complex component 3-like protein</fullName>
    </submittedName>
</protein>
<evidence type="ECO:0000256" key="2">
    <source>
        <dbReference type="SAM" id="SignalP"/>
    </source>
</evidence>
<dbReference type="AlphaFoldDB" id="A0A226DBX5"/>
<name>A0A226DBX5_FOLCA</name>
<dbReference type="EMBL" id="LNIX01000026">
    <property type="protein sequence ID" value="OXA42334.1"/>
    <property type="molecule type" value="Genomic_DNA"/>
</dbReference>
<keyword evidence="2" id="KW-0732">Signal</keyword>
<keyword evidence="1" id="KW-0472">Membrane</keyword>
<dbReference type="OrthoDB" id="6777687at2759"/>
<feature type="transmembrane region" description="Helical" evidence="1">
    <location>
        <begin position="344"/>
        <end position="364"/>
    </location>
</feature>